<name>A0A1I6GT51_9FLAO</name>
<proteinExistence type="predicted"/>
<feature type="signal peptide" evidence="1">
    <location>
        <begin position="1"/>
        <end position="18"/>
    </location>
</feature>
<protein>
    <submittedName>
        <fullName evidence="2">Uncharacterized protein</fullName>
    </submittedName>
</protein>
<reference evidence="2 3" key="1">
    <citation type="submission" date="2016-10" db="EMBL/GenBank/DDBJ databases">
        <authorList>
            <person name="de Groot N.N."/>
        </authorList>
    </citation>
    <scope>NUCLEOTIDE SEQUENCE [LARGE SCALE GENOMIC DNA]</scope>
    <source>
        <strain evidence="2 3">DSM 21019</strain>
    </source>
</reference>
<dbReference type="PROSITE" id="PS51257">
    <property type="entry name" value="PROKAR_LIPOPROTEIN"/>
    <property type="match status" value="1"/>
</dbReference>
<accession>A0A1I6GT51</accession>
<dbReference type="AlphaFoldDB" id="A0A1I6GT51"/>
<keyword evidence="1" id="KW-0732">Signal</keyword>
<feature type="chain" id="PRO_5011716957" evidence="1">
    <location>
        <begin position="19"/>
        <end position="72"/>
    </location>
</feature>
<evidence type="ECO:0000256" key="1">
    <source>
        <dbReference type="SAM" id="SignalP"/>
    </source>
</evidence>
<dbReference type="Proteomes" id="UP000199534">
    <property type="component" value="Unassembled WGS sequence"/>
</dbReference>
<gene>
    <name evidence="2" type="ORF">SAMN04490243_1693</name>
</gene>
<evidence type="ECO:0000313" key="3">
    <source>
        <dbReference type="Proteomes" id="UP000199534"/>
    </source>
</evidence>
<dbReference type="STRING" id="400055.SAMN04490243_1693"/>
<organism evidence="2 3">
    <name type="scientific">Robiginitalea myxolifaciens</name>
    <dbReference type="NCBI Taxonomy" id="400055"/>
    <lineage>
        <taxon>Bacteria</taxon>
        <taxon>Pseudomonadati</taxon>
        <taxon>Bacteroidota</taxon>
        <taxon>Flavobacteriia</taxon>
        <taxon>Flavobacteriales</taxon>
        <taxon>Flavobacteriaceae</taxon>
        <taxon>Robiginitalea</taxon>
    </lineage>
</organism>
<sequence length="72" mass="7875">MKKVLSLLAMITFVFAMTACENDAAADEEQLYQAVCTDCTDVDEDSVCTDCTDVDEDSVCTDCTDVDEDDDN</sequence>
<evidence type="ECO:0000313" key="2">
    <source>
        <dbReference type="EMBL" id="SFR45360.1"/>
    </source>
</evidence>
<dbReference type="EMBL" id="FOYQ01000002">
    <property type="protein sequence ID" value="SFR45360.1"/>
    <property type="molecule type" value="Genomic_DNA"/>
</dbReference>
<keyword evidence="3" id="KW-1185">Reference proteome</keyword>